<dbReference type="GO" id="GO:0005829">
    <property type="term" value="C:cytosol"/>
    <property type="evidence" value="ECO:0007669"/>
    <property type="project" value="TreeGrafter"/>
</dbReference>
<dbReference type="GO" id="GO:0034599">
    <property type="term" value="P:cellular response to oxidative stress"/>
    <property type="evidence" value="ECO:0007669"/>
    <property type="project" value="TreeGrafter"/>
</dbReference>
<dbReference type="InterPro" id="IPR016156">
    <property type="entry name" value="FAD/NAD-linked_Rdtase_dimer_sf"/>
</dbReference>
<reference evidence="12" key="1">
    <citation type="submission" date="2020-04" db="EMBL/GenBank/DDBJ databases">
        <authorList>
            <person name="Neveu A P."/>
        </authorList>
    </citation>
    <scope>NUCLEOTIDE SEQUENCE</scope>
    <source>
        <tissue evidence="12">Whole embryo</tissue>
    </source>
</reference>
<evidence type="ECO:0000259" key="10">
    <source>
        <dbReference type="Pfam" id="PF02852"/>
    </source>
</evidence>
<dbReference type="Gene3D" id="3.30.390.30">
    <property type="match status" value="1"/>
</dbReference>
<evidence type="ECO:0000256" key="6">
    <source>
        <dbReference type="ARBA" id="ARBA00022857"/>
    </source>
</evidence>
<dbReference type="GO" id="GO:0045454">
    <property type="term" value="P:cell redox homeostasis"/>
    <property type="evidence" value="ECO:0007669"/>
    <property type="project" value="InterPro"/>
</dbReference>
<gene>
    <name evidence="12" type="primary">Txnrd2</name>
</gene>
<dbReference type="InterPro" id="IPR046952">
    <property type="entry name" value="GSHR/TRXR-like"/>
</dbReference>
<protein>
    <recommendedName>
        <fullName evidence="3">thioredoxin-disulfide reductase (NADPH)</fullName>
        <ecNumber evidence="3">1.8.1.9</ecNumber>
    </recommendedName>
</protein>
<dbReference type="PRINTS" id="PR00411">
    <property type="entry name" value="PNDRDTASEI"/>
</dbReference>
<comment type="cofactor">
    <cofactor evidence="1">
        <name>FAD</name>
        <dbReference type="ChEBI" id="CHEBI:57692"/>
    </cofactor>
</comment>
<dbReference type="InterPro" id="IPR006338">
    <property type="entry name" value="Thioredoxin/glutathione_Rdtase"/>
</dbReference>
<evidence type="ECO:0000256" key="7">
    <source>
        <dbReference type="ARBA" id="ARBA00023002"/>
    </source>
</evidence>
<dbReference type="PANTHER" id="PTHR42737">
    <property type="entry name" value="GLUTATHIONE REDUCTASE"/>
    <property type="match status" value="1"/>
</dbReference>
<comment type="similarity">
    <text evidence="2">Belongs to the class-I pyridine nucleotide-disulfide oxidoreductase family.</text>
</comment>
<dbReference type="FunFam" id="3.30.390.30:FF:000004">
    <property type="entry name" value="Thioredoxin reductase 1, cytoplasmic"/>
    <property type="match status" value="1"/>
</dbReference>
<feature type="domain" description="Pyridine nucleotide-disulphide oxidoreductase dimerisation" evidence="10">
    <location>
        <begin position="298"/>
        <end position="409"/>
    </location>
</feature>
<keyword evidence="7" id="KW-0560">Oxidoreductase</keyword>
<organism evidence="12">
    <name type="scientific">Phallusia mammillata</name>
    <dbReference type="NCBI Taxonomy" id="59560"/>
    <lineage>
        <taxon>Eukaryota</taxon>
        <taxon>Metazoa</taxon>
        <taxon>Chordata</taxon>
        <taxon>Tunicata</taxon>
        <taxon>Ascidiacea</taxon>
        <taxon>Phlebobranchia</taxon>
        <taxon>Ascidiidae</taxon>
        <taxon>Phallusia</taxon>
    </lineage>
</organism>
<dbReference type="EMBL" id="LR791540">
    <property type="protein sequence ID" value="CAB3267402.1"/>
    <property type="molecule type" value="mRNA"/>
</dbReference>
<dbReference type="PRINTS" id="PR00368">
    <property type="entry name" value="FADPNR"/>
</dbReference>
<dbReference type="AlphaFoldDB" id="A0A6F9DVE9"/>
<dbReference type="EC" id="1.8.1.9" evidence="3"/>
<feature type="domain" description="FAD/NAD(P)-binding" evidence="11">
    <location>
        <begin position="40"/>
        <end position="278"/>
    </location>
</feature>
<evidence type="ECO:0000259" key="11">
    <source>
        <dbReference type="Pfam" id="PF07992"/>
    </source>
</evidence>
<evidence type="ECO:0000256" key="5">
    <source>
        <dbReference type="ARBA" id="ARBA00022827"/>
    </source>
</evidence>
<dbReference type="InterPro" id="IPR023753">
    <property type="entry name" value="FAD/NAD-binding_dom"/>
</dbReference>
<evidence type="ECO:0000256" key="4">
    <source>
        <dbReference type="ARBA" id="ARBA00022630"/>
    </source>
</evidence>
<dbReference type="NCBIfam" id="TIGR01438">
    <property type="entry name" value="TGR"/>
    <property type="match status" value="1"/>
</dbReference>
<evidence type="ECO:0000313" key="12">
    <source>
        <dbReference type="EMBL" id="CAB3267402.1"/>
    </source>
</evidence>
<keyword evidence="5" id="KW-0274">FAD</keyword>
<keyword evidence="4" id="KW-0285">Flavoprotein</keyword>
<evidence type="ECO:0000256" key="1">
    <source>
        <dbReference type="ARBA" id="ARBA00001974"/>
    </source>
</evidence>
<dbReference type="Pfam" id="PF02852">
    <property type="entry name" value="Pyr_redox_dim"/>
    <property type="match status" value="1"/>
</dbReference>
<dbReference type="GO" id="GO:0050660">
    <property type="term" value="F:flavin adenine dinucleotide binding"/>
    <property type="evidence" value="ECO:0007669"/>
    <property type="project" value="InterPro"/>
</dbReference>
<dbReference type="FunFam" id="3.50.50.60:FF:000012">
    <property type="entry name" value="Thioredoxin reductase 1, cytoplasmic"/>
    <property type="match status" value="1"/>
</dbReference>
<evidence type="ECO:0000256" key="3">
    <source>
        <dbReference type="ARBA" id="ARBA00012610"/>
    </source>
</evidence>
<dbReference type="PANTHER" id="PTHR42737:SF7">
    <property type="entry name" value="THIOREDOXIN-DISULFIDE REDUCTASE"/>
    <property type="match status" value="1"/>
</dbReference>
<dbReference type="InterPro" id="IPR004099">
    <property type="entry name" value="Pyr_nucl-diS_OxRdtase_dimer"/>
</dbReference>
<dbReference type="GO" id="GO:0005739">
    <property type="term" value="C:mitochondrion"/>
    <property type="evidence" value="ECO:0007669"/>
    <property type="project" value="TreeGrafter"/>
</dbReference>
<sequence>MHQAALMRHQFANAKSYGWKSDVLPEHDWTTLSSAVQMYIRSLNWGHKVQLTEKNITYINGKGSFVDKNTIQAVNKKGKKTIIFGDNIVLAVGGRPRYPNIPGAEEHCISSDDIFWQQKPPGKTLVVGSSYVGLECAGFLHGLGFNTTLMIRSIPLRGFDQQIAHLITDHMAAEKMKIQWSQIPKSITKLDDGILSVESETLGSGETSFDRYDTVLLAIGRDPVTSSLDLDQAEVQVDEKSGKIIVDDEERTNIHNVYAIGDVAFGRPELTPVAIKAGKLLARRLFSDSNKLTDYENVPTTVFTPLEYSCVGLSEEDAIAKYGNSNVEVYHAFYKPLEYALPEQNHEKCYIKMVSFRDGSKPVIGLHFLGPNAGEVMQGFAVAMRCGVSRDKLASTVGIHPTCAEEIVKLHITKRSGLDPTVTGC</sequence>
<name>A0A6F9DVE9_9ASCI</name>
<keyword evidence="9" id="KW-0676">Redox-active center</keyword>
<dbReference type="GO" id="GO:0004791">
    <property type="term" value="F:thioredoxin-disulfide reductase (NADPH) activity"/>
    <property type="evidence" value="ECO:0007669"/>
    <property type="project" value="UniProtKB-EC"/>
</dbReference>
<accession>A0A6F9DVE9</accession>
<dbReference type="InterPro" id="IPR036188">
    <property type="entry name" value="FAD/NAD-bd_sf"/>
</dbReference>
<evidence type="ECO:0000256" key="2">
    <source>
        <dbReference type="ARBA" id="ARBA00007532"/>
    </source>
</evidence>
<dbReference type="Gene3D" id="3.50.50.60">
    <property type="entry name" value="FAD/NAD(P)-binding domain"/>
    <property type="match status" value="2"/>
</dbReference>
<dbReference type="Pfam" id="PF07992">
    <property type="entry name" value="Pyr_redox_2"/>
    <property type="match status" value="1"/>
</dbReference>
<proteinExistence type="evidence at transcript level"/>
<dbReference type="SUPFAM" id="SSF51905">
    <property type="entry name" value="FAD/NAD(P)-binding domain"/>
    <property type="match status" value="2"/>
</dbReference>
<evidence type="ECO:0000256" key="8">
    <source>
        <dbReference type="ARBA" id="ARBA00023157"/>
    </source>
</evidence>
<dbReference type="SUPFAM" id="SSF55424">
    <property type="entry name" value="FAD/NAD-linked reductases, dimerisation (C-terminal) domain"/>
    <property type="match status" value="1"/>
</dbReference>
<dbReference type="GO" id="GO:0004362">
    <property type="term" value="F:glutathione-disulfide reductase (NADPH) activity"/>
    <property type="evidence" value="ECO:0007669"/>
    <property type="project" value="TreeGrafter"/>
</dbReference>
<keyword evidence="6" id="KW-0521">NADP</keyword>
<dbReference type="GO" id="GO:0006749">
    <property type="term" value="P:glutathione metabolic process"/>
    <property type="evidence" value="ECO:0007669"/>
    <property type="project" value="TreeGrafter"/>
</dbReference>
<keyword evidence="8" id="KW-1015">Disulfide bond</keyword>
<evidence type="ECO:0000256" key="9">
    <source>
        <dbReference type="ARBA" id="ARBA00023284"/>
    </source>
</evidence>